<dbReference type="SUPFAM" id="SSF52218">
    <property type="entry name" value="Flavoproteins"/>
    <property type="match status" value="1"/>
</dbReference>
<dbReference type="InterPro" id="IPR003680">
    <property type="entry name" value="Flavodoxin_fold"/>
</dbReference>
<comment type="caution">
    <text evidence="4">The sequence shown here is derived from an EMBL/GenBank/DDBJ whole genome shotgun (WGS) entry which is preliminary data.</text>
</comment>
<name>A0ABT9MTZ5_9ACTN</name>
<dbReference type="InterPro" id="IPR051545">
    <property type="entry name" value="NAD(P)H_dehydrogenase_qn"/>
</dbReference>
<dbReference type="PANTHER" id="PTHR10204:SF34">
    <property type="entry name" value="NAD(P)H DEHYDROGENASE [QUINONE] 1 ISOFORM 1"/>
    <property type="match status" value="1"/>
</dbReference>
<keyword evidence="5" id="KW-1185">Reference proteome</keyword>
<keyword evidence="2" id="KW-0560">Oxidoreductase</keyword>
<evidence type="ECO:0000313" key="5">
    <source>
        <dbReference type="Proteomes" id="UP001240984"/>
    </source>
</evidence>
<protein>
    <submittedName>
        <fullName evidence="4">NADPH-quinone reductase</fullName>
    </submittedName>
</protein>
<evidence type="ECO:0000313" key="4">
    <source>
        <dbReference type="EMBL" id="MDP9794904.1"/>
    </source>
</evidence>
<dbReference type="EMBL" id="JAUSRA010000001">
    <property type="protein sequence ID" value="MDP9794904.1"/>
    <property type="molecule type" value="Genomic_DNA"/>
</dbReference>
<gene>
    <name evidence="4" type="ORF">J2S43_003416</name>
</gene>
<organism evidence="4 5">
    <name type="scientific">Catenuloplanes nepalensis</name>
    <dbReference type="NCBI Taxonomy" id="587533"/>
    <lineage>
        <taxon>Bacteria</taxon>
        <taxon>Bacillati</taxon>
        <taxon>Actinomycetota</taxon>
        <taxon>Actinomycetes</taxon>
        <taxon>Micromonosporales</taxon>
        <taxon>Micromonosporaceae</taxon>
        <taxon>Catenuloplanes</taxon>
    </lineage>
</organism>
<evidence type="ECO:0000256" key="2">
    <source>
        <dbReference type="ARBA" id="ARBA00023002"/>
    </source>
</evidence>
<dbReference type="Proteomes" id="UP001240984">
    <property type="component" value="Unassembled WGS sequence"/>
</dbReference>
<comment type="similarity">
    <text evidence="1">Belongs to the NAD(P)H dehydrogenase (quinone) family.</text>
</comment>
<dbReference type="Pfam" id="PF02525">
    <property type="entry name" value="Flavodoxin_2"/>
    <property type="match status" value="1"/>
</dbReference>
<dbReference type="Gene3D" id="3.40.50.360">
    <property type="match status" value="1"/>
</dbReference>
<dbReference type="InterPro" id="IPR029039">
    <property type="entry name" value="Flavoprotein-like_sf"/>
</dbReference>
<evidence type="ECO:0000256" key="1">
    <source>
        <dbReference type="ARBA" id="ARBA00006252"/>
    </source>
</evidence>
<sequence>MTIAHPPKPGTAHWIYAHPRRGSLNDHLFHEGITTLSTRYDVVTSDLNAQRFDPVLGERDLGDLATKPGNISELAGEAYATGQLPADIREEQTKIAAAELVVVQFPLW</sequence>
<feature type="domain" description="Flavodoxin-like fold" evidence="3">
    <location>
        <begin position="14"/>
        <end position="108"/>
    </location>
</feature>
<accession>A0ABT9MTZ5</accession>
<dbReference type="PANTHER" id="PTHR10204">
    <property type="entry name" value="NAD P H OXIDOREDUCTASE-RELATED"/>
    <property type="match status" value="1"/>
</dbReference>
<reference evidence="4 5" key="1">
    <citation type="submission" date="2023-07" db="EMBL/GenBank/DDBJ databases">
        <title>Sequencing the genomes of 1000 actinobacteria strains.</title>
        <authorList>
            <person name="Klenk H.-P."/>
        </authorList>
    </citation>
    <scope>NUCLEOTIDE SEQUENCE [LARGE SCALE GENOMIC DNA]</scope>
    <source>
        <strain evidence="4 5">DSM 44710</strain>
    </source>
</reference>
<evidence type="ECO:0000259" key="3">
    <source>
        <dbReference type="Pfam" id="PF02525"/>
    </source>
</evidence>
<proteinExistence type="inferred from homology"/>